<keyword evidence="2" id="KW-1185">Reference proteome</keyword>
<comment type="caution">
    <text evidence="1">The sequence shown here is derived from an EMBL/GenBank/DDBJ whole genome shotgun (WGS) entry which is preliminary data.</text>
</comment>
<gene>
    <name evidence="1" type="ORF">C7450_106235</name>
</gene>
<sequence length="215" mass="23636">MRPPRRRSRRICGGGGGAAIGLIDSLGLRGAMRRARIGADKGLDRGWRSSRGGRPSLRSSLFMRRLCSSSSDGPHARRPNYRKLWRKRACPSPLAAARAMGSPLSRTHKSRLRTTIDPQIVPVLAATINSVGRSRHPAGIRRRSFDRDGPRVQKELRRAAMAAIPGASPSVADLICSTIVTHIRLRAWCDIDDPLRPPPGRCRAARTRQDQGETC</sequence>
<name>A0A2V3U548_9HYPH</name>
<accession>A0A2V3U548</accession>
<evidence type="ECO:0000313" key="1">
    <source>
        <dbReference type="EMBL" id="PXW58059.1"/>
    </source>
</evidence>
<organism evidence="1 2">
    <name type="scientific">Chelatococcus asaccharovorans</name>
    <dbReference type="NCBI Taxonomy" id="28210"/>
    <lineage>
        <taxon>Bacteria</taxon>
        <taxon>Pseudomonadati</taxon>
        <taxon>Pseudomonadota</taxon>
        <taxon>Alphaproteobacteria</taxon>
        <taxon>Hyphomicrobiales</taxon>
        <taxon>Chelatococcaceae</taxon>
        <taxon>Chelatococcus</taxon>
    </lineage>
</organism>
<dbReference type="AlphaFoldDB" id="A0A2V3U548"/>
<protein>
    <submittedName>
        <fullName evidence="1">Uncharacterized protein</fullName>
    </submittedName>
</protein>
<proteinExistence type="predicted"/>
<evidence type="ECO:0000313" key="2">
    <source>
        <dbReference type="Proteomes" id="UP000248021"/>
    </source>
</evidence>
<reference evidence="1 2" key="1">
    <citation type="submission" date="2018-05" db="EMBL/GenBank/DDBJ databases">
        <title>Genomic Encyclopedia of Type Strains, Phase IV (KMG-IV): sequencing the most valuable type-strain genomes for metagenomic binning, comparative biology and taxonomic classification.</title>
        <authorList>
            <person name="Goeker M."/>
        </authorList>
    </citation>
    <scope>NUCLEOTIDE SEQUENCE [LARGE SCALE GENOMIC DNA]</scope>
    <source>
        <strain evidence="1 2">DSM 6462</strain>
    </source>
</reference>
<dbReference type="EMBL" id="QJJK01000006">
    <property type="protein sequence ID" value="PXW58059.1"/>
    <property type="molecule type" value="Genomic_DNA"/>
</dbReference>
<dbReference type="Proteomes" id="UP000248021">
    <property type="component" value="Unassembled WGS sequence"/>
</dbReference>